<proteinExistence type="predicted"/>
<feature type="region of interest" description="Disordered" evidence="1">
    <location>
        <begin position="208"/>
        <end position="234"/>
    </location>
</feature>
<feature type="compositionally biased region" description="Low complexity" evidence="1">
    <location>
        <begin position="108"/>
        <end position="126"/>
    </location>
</feature>
<dbReference type="VEuPathDB" id="FungiDB:I7I52_09943"/>
<name>A0A8H7Z0H9_AJECA</name>
<reference evidence="2 3" key="1">
    <citation type="submission" date="2021-01" db="EMBL/GenBank/DDBJ databases">
        <title>Chromosome-level genome assembly of a human fungal pathogen reveals clustering of transcriptionally co-regulated genes.</title>
        <authorList>
            <person name="Voorhies M."/>
            <person name="Cohen S."/>
            <person name="Shea T.P."/>
            <person name="Petrus S."/>
            <person name="Munoz J.F."/>
            <person name="Poplawski S."/>
            <person name="Goldman W.E."/>
            <person name="Michael T."/>
            <person name="Cuomo C.A."/>
            <person name="Sil A."/>
            <person name="Beyhan S."/>
        </authorList>
    </citation>
    <scope>NUCLEOTIDE SEQUENCE [LARGE SCALE GENOMIC DNA]</scope>
    <source>
        <strain evidence="2 3">G184AR</strain>
    </source>
</reference>
<feature type="compositionally biased region" description="Low complexity" evidence="1">
    <location>
        <begin position="903"/>
        <end position="912"/>
    </location>
</feature>
<gene>
    <name evidence="2" type="ORF">I7I52_09943</name>
</gene>
<feature type="compositionally biased region" description="Basic and acidic residues" evidence="1">
    <location>
        <begin position="603"/>
        <end position="638"/>
    </location>
</feature>
<feature type="region of interest" description="Disordered" evidence="1">
    <location>
        <begin position="293"/>
        <end position="408"/>
    </location>
</feature>
<feature type="region of interest" description="Disordered" evidence="1">
    <location>
        <begin position="463"/>
        <end position="482"/>
    </location>
</feature>
<feature type="compositionally biased region" description="Polar residues" evidence="1">
    <location>
        <begin position="398"/>
        <end position="408"/>
    </location>
</feature>
<feature type="compositionally biased region" description="Basic and acidic residues" evidence="1">
    <location>
        <begin position="586"/>
        <end position="595"/>
    </location>
</feature>
<feature type="compositionally biased region" description="Basic and acidic residues" evidence="1">
    <location>
        <begin position="466"/>
        <end position="481"/>
    </location>
</feature>
<feature type="region of interest" description="Disordered" evidence="1">
    <location>
        <begin position="534"/>
        <end position="671"/>
    </location>
</feature>
<evidence type="ECO:0000256" key="1">
    <source>
        <dbReference type="SAM" id="MobiDB-lite"/>
    </source>
</evidence>
<dbReference type="OrthoDB" id="5288142at2759"/>
<organism evidence="2 3">
    <name type="scientific">Ajellomyces capsulatus</name>
    <name type="common">Darling's disease fungus</name>
    <name type="synonym">Histoplasma capsulatum</name>
    <dbReference type="NCBI Taxonomy" id="5037"/>
    <lineage>
        <taxon>Eukaryota</taxon>
        <taxon>Fungi</taxon>
        <taxon>Dikarya</taxon>
        <taxon>Ascomycota</taxon>
        <taxon>Pezizomycotina</taxon>
        <taxon>Eurotiomycetes</taxon>
        <taxon>Eurotiomycetidae</taxon>
        <taxon>Onygenales</taxon>
        <taxon>Ajellomycetaceae</taxon>
        <taxon>Histoplasma</taxon>
    </lineage>
</organism>
<feature type="compositionally biased region" description="Acidic residues" evidence="1">
    <location>
        <begin position="820"/>
        <end position="829"/>
    </location>
</feature>
<feature type="region of interest" description="Disordered" evidence="1">
    <location>
        <begin position="1"/>
        <end position="27"/>
    </location>
</feature>
<feature type="region of interest" description="Disordered" evidence="1">
    <location>
        <begin position="864"/>
        <end position="921"/>
    </location>
</feature>
<feature type="region of interest" description="Disordered" evidence="1">
    <location>
        <begin position="107"/>
        <end position="128"/>
    </location>
</feature>
<evidence type="ECO:0000313" key="3">
    <source>
        <dbReference type="Proteomes" id="UP000670092"/>
    </source>
</evidence>
<feature type="compositionally biased region" description="Acidic residues" evidence="1">
    <location>
        <begin position="647"/>
        <end position="665"/>
    </location>
</feature>
<accession>A0A8H7Z0H9</accession>
<evidence type="ECO:0000313" key="2">
    <source>
        <dbReference type="EMBL" id="KAG5299577.1"/>
    </source>
</evidence>
<dbReference type="EMBL" id="JAEVHI010000002">
    <property type="protein sequence ID" value="KAG5299577.1"/>
    <property type="molecule type" value="Genomic_DNA"/>
</dbReference>
<comment type="caution">
    <text evidence="2">The sequence shown here is derived from an EMBL/GenBank/DDBJ whole genome shotgun (WGS) entry which is preliminary data.</text>
</comment>
<feature type="compositionally biased region" description="Pro residues" evidence="1">
    <location>
        <begin position="308"/>
        <end position="317"/>
    </location>
</feature>
<feature type="compositionally biased region" description="Polar residues" evidence="1">
    <location>
        <begin position="353"/>
        <end position="365"/>
    </location>
</feature>
<dbReference type="Proteomes" id="UP000670092">
    <property type="component" value="Unassembled WGS sequence"/>
</dbReference>
<protein>
    <submittedName>
        <fullName evidence="2">Uncharacterized protein</fullName>
    </submittedName>
</protein>
<feature type="compositionally biased region" description="Basic and acidic residues" evidence="1">
    <location>
        <begin position="865"/>
        <end position="875"/>
    </location>
</feature>
<dbReference type="AlphaFoldDB" id="A0A8H7Z0H9"/>
<sequence length="1083" mass="118301">MEYNAISQSDENDEMASDASVSDISEASPNKIHRAFGKITLDLDNLGGSRFMKVARIDDQPSPSLGSVMRSLGSASTHSYDLLDEDDYDTTATHGDLANGFVQANHINNDSQSSSSSNHRTSLNSNFDSSASNYLQNATTVPPAEPLIRSPVSACPVPLCHPTPDLQSLQGAYVGNVERLEKSAETLSTSSNIGEELRKLKQEQRRLSVAASGRAADPHPFGRGSPASEIFTSSQSNSIIGINTTTRSSGYPPGDYVAPQKNAVMLASSSQTDAPTSRVRSSSVALRLAGFPEPENEDQSTQPHEPLSAPPFLPPLELPQHDLVDNQQLQQPLAPDHPQPTYDENVSEERSPTPGSTDTYRQSKSLFKDFDGVHFAPLPRERVPGGRVSLTKPPLARESQSFNNPTQVENMVFYPAPVPMMLNLPPRRSKKSPEPHYEKRRSQLVNSFSAGARKSVVWSSQLDLGDNGKESKEARTAKRLSEIPPQLRASAYFDLPPVQMDIEIKQNSAVATLDSILDASALAPVSAFTDHPIAGQVGSEVYGKPKTKKKLQPLPGKQGKNGSRKSPADRDSVMLSRSELSTIEQEGDHETEGHAIEGSNEVTRFRDSYEGDQDRVGSDLHNDMKQRDCGERNEDRLGGNENSSGSNDEDNEQEEEEEEEEEEEATYVGAPTTLLAELQIRKQEQKQRNRTAATAFPNGMHSTLLELDAVAQHQRETRNQKHVTLAWEDPVIAERHEPDDEDVPLAVLFPKNVQNDENRPLGLMEKLALEENEPLSRRRARIRGEPYVGKTRKSPISMQRGSTVFLSTSDLNANGNNNNGEEDEEEEGETLAQRARRLKSEEVNERLSRDFTNELLSQFGAASIDEPHSSTEQSKDPQPQPADSTERPEEETLGQRRRRLQAEKAQAAEAEGAGPGAGAGITGTVQNNITATVAAKQRHSMASVLQAHPARNGGNNLYLNNGARFGNAMRHSHSHQIPLNGIPANTSTTMNMQQQQQQSYGGKSTKYASMGYGYGHVNGAGMGNGMQYTTMTGMSDLGTGLSYGNGYGYPNAINAGSGARAGEAIIDPGQRDIIDRWRQSVRY</sequence>
<feature type="region of interest" description="Disordered" evidence="1">
    <location>
        <begin position="807"/>
        <end position="840"/>
    </location>
</feature>